<evidence type="ECO:0000256" key="2">
    <source>
        <dbReference type="ARBA" id="ARBA00022723"/>
    </source>
</evidence>
<keyword evidence="2" id="KW-0479">Metal-binding</keyword>
<sequence>MQQIVVKQTTLPIVSKAVSQVHRFPINRIYCIGRNYREHAIEMGHNPDREPPFFFQKPTDAIADTAASKIVPYPPMTSSLHYEAELVVAIGTGGLRINKEEALDHVFGYAIGCDLTRRDLQSEAKKMGRPWATAKGFDFSAPISAIVPKDESSLYLSLSETNISLRVNGELRQNSTLDKMIWSIPEMISSISQYFQLKPGDIIMTGTPAGVNELKIGDEVDIRCGDLISCVFRVGERE</sequence>
<protein>
    <recommendedName>
        <fullName evidence="3">Fumarylacetoacetase-like C-terminal domain-containing protein</fullName>
    </recommendedName>
</protein>
<dbReference type="InterPro" id="IPR011234">
    <property type="entry name" value="Fumarylacetoacetase-like_C"/>
</dbReference>
<evidence type="ECO:0000313" key="4">
    <source>
        <dbReference type="EMBL" id="CAE0456308.1"/>
    </source>
</evidence>
<comment type="similarity">
    <text evidence="1">Belongs to the FAH family.</text>
</comment>
<evidence type="ECO:0000259" key="3">
    <source>
        <dbReference type="Pfam" id="PF01557"/>
    </source>
</evidence>
<dbReference type="Gene3D" id="3.90.850.10">
    <property type="entry name" value="Fumarylacetoacetase-like, C-terminal domain"/>
    <property type="match status" value="1"/>
</dbReference>
<reference evidence="4" key="1">
    <citation type="submission" date="2021-01" db="EMBL/GenBank/DDBJ databases">
        <authorList>
            <person name="Corre E."/>
            <person name="Pelletier E."/>
            <person name="Niang G."/>
            <person name="Scheremetjew M."/>
            <person name="Finn R."/>
            <person name="Kale V."/>
            <person name="Holt S."/>
            <person name="Cochrane G."/>
            <person name="Meng A."/>
            <person name="Brown T."/>
            <person name="Cohen L."/>
        </authorList>
    </citation>
    <scope>NUCLEOTIDE SEQUENCE</scope>
    <source>
        <strain evidence="4">MM31A-1</strain>
    </source>
</reference>
<accession>A0A7S3V4B2</accession>
<dbReference type="SUPFAM" id="SSF56529">
    <property type="entry name" value="FAH"/>
    <property type="match status" value="1"/>
</dbReference>
<name>A0A7S3V4B2_9STRA</name>
<dbReference type="InterPro" id="IPR036663">
    <property type="entry name" value="Fumarylacetoacetase_C_sf"/>
</dbReference>
<proteinExistence type="inferred from homology"/>
<organism evidence="4">
    <name type="scientific">Chaetoceros debilis</name>
    <dbReference type="NCBI Taxonomy" id="122233"/>
    <lineage>
        <taxon>Eukaryota</taxon>
        <taxon>Sar</taxon>
        <taxon>Stramenopiles</taxon>
        <taxon>Ochrophyta</taxon>
        <taxon>Bacillariophyta</taxon>
        <taxon>Coscinodiscophyceae</taxon>
        <taxon>Chaetocerotophycidae</taxon>
        <taxon>Chaetocerotales</taxon>
        <taxon>Chaetocerotaceae</taxon>
        <taxon>Chaetoceros</taxon>
    </lineage>
</organism>
<dbReference type="Pfam" id="PF01557">
    <property type="entry name" value="FAA_hydrolase"/>
    <property type="match status" value="1"/>
</dbReference>
<feature type="domain" description="Fumarylacetoacetase-like C-terminal" evidence="3">
    <location>
        <begin position="29"/>
        <end position="234"/>
    </location>
</feature>
<gene>
    <name evidence="4" type="ORF">CDEB00056_LOCUS1149</name>
</gene>
<dbReference type="GO" id="GO:0046872">
    <property type="term" value="F:metal ion binding"/>
    <property type="evidence" value="ECO:0007669"/>
    <property type="project" value="UniProtKB-KW"/>
</dbReference>
<dbReference type="PANTHER" id="PTHR11820:SF7">
    <property type="entry name" value="ACYLPYRUVASE FAHD1, MITOCHONDRIAL"/>
    <property type="match status" value="1"/>
</dbReference>
<dbReference type="GO" id="GO:0018773">
    <property type="term" value="F:acetylpyruvate hydrolase activity"/>
    <property type="evidence" value="ECO:0007669"/>
    <property type="project" value="TreeGrafter"/>
</dbReference>
<dbReference type="EMBL" id="HBIO01001583">
    <property type="protein sequence ID" value="CAE0456308.1"/>
    <property type="molecule type" value="Transcribed_RNA"/>
</dbReference>
<dbReference type="PANTHER" id="PTHR11820">
    <property type="entry name" value="ACYLPYRUVASE"/>
    <property type="match status" value="1"/>
</dbReference>
<dbReference type="AlphaFoldDB" id="A0A7S3V4B2"/>
<evidence type="ECO:0000256" key="1">
    <source>
        <dbReference type="ARBA" id="ARBA00010211"/>
    </source>
</evidence>